<evidence type="ECO:0000313" key="10">
    <source>
        <dbReference type="Proteomes" id="UP000637299"/>
    </source>
</evidence>
<dbReference type="Pfam" id="PF04239">
    <property type="entry name" value="DUF421"/>
    <property type="match status" value="1"/>
</dbReference>
<keyword evidence="6 7" id="KW-0472">Membrane</keyword>
<sequence length="229" mass="25873">MQIDWNELIMGSESWDFLLQIVLRTAVMFLVIIFGIRLLGKRGVKQLSVFELVVIIGLGSAAGDPMFYREVGILSSIFVFAVIILFYSLVVYLIGRSKKIEILLEGKPILLIENGVFAIENFKKEKLGSDEFFAELRMKSISHLGQIESAIEETSGEISVFFYEDEDVKYGLPVLLHSLEKSVTAFSEQKHYSCTFCGFTEVKSVGADNSCKNCGKHHWVLSVNRRRIT</sequence>
<keyword evidence="5 7" id="KW-1133">Transmembrane helix</keyword>
<keyword evidence="3" id="KW-1003">Cell membrane</keyword>
<dbReference type="Proteomes" id="UP000637299">
    <property type="component" value="Unassembled WGS sequence"/>
</dbReference>
<comment type="subcellular location">
    <subcellularLocation>
        <location evidence="1">Cell membrane</location>
        <topology evidence="1">Multi-pass membrane protein</topology>
    </subcellularLocation>
</comment>
<evidence type="ECO:0000256" key="3">
    <source>
        <dbReference type="ARBA" id="ARBA00022475"/>
    </source>
</evidence>
<evidence type="ECO:0000256" key="6">
    <source>
        <dbReference type="ARBA" id="ARBA00023136"/>
    </source>
</evidence>
<feature type="transmembrane region" description="Helical" evidence="7">
    <location>
        <begin position="73"/>
        <end position="94"/>
    </location>
</feature>
<evidence type="ECO:0000259" key="8">
    <source>
        <dbReference type="Pfam" id="PF04239"/>
    </source>
</evidence>
<dbReference type="PANTHER" id="PTHR34582">
    <property type="entry name" value="UPF0702 TRANSMEMBRANE PROTEIN YCAP"/>
    <property type="match status" value="1"/>
</dbReference>
<dbReference type="InterPro" id="IPR007353">
    <property type="entry name" value="DUF421"/>
</dbReference>
<protein>
    <submittedName>
        <fullName evidence="9">DUF421 domain-containing protein</fullName>
    </submittedName>
</protein>
<dbReference type="EMBL" id="JACYFS010000001">
    <property type="protein sequence ID" value="MBD8081776.1"/>
    <property type="molecule type" value="Genomic_DNA"/>
</dbReference>
<dbReference type="InterPro" id="IPR023090">
    <property type="entry name" value="UPF0702_alpha/beta_dom_sf"/>
</dbReference>
<dbReference type="PANTHER" id="PTHR34582:SF6">
    <property type="entry name" value="UPF0702 TRANSMEMBRANE PROTEIN YCAP"/>
    <property type="match status" value="1"/>
</dbReference>
<proteinExistence type="inferred from homology"/>
<feature type="transmembrane region" description="Helical" evidence="7">
    <location>
        <begin position="17"/>
        <end position="40"/>
    </location>
</feature>
<name>A0ABR8ZAG9_9FLAO</name>
<evidence type="ECO:0000256" key="7">
    <source>
        <dbReference type="SAM" id="Phobius"/>
    </source>
</evidence>
<gene>
    <name evidence="9" type="ORF">IC610_04975</name>
</gene>
<evidence type="ECO:0000256" key="5">
    <source>
        <dbReference type="ARBA" id="ARBA00022989"/>
    </source>
</evidence>
<comment type="caution">
    <text evidence="9">The sequence shown here is derived from an EMBL/GenBank/DDBJ whole genome shotgun (WGS) entry which is preliminary data.</text>
</comment>
<keyword evidence="10" id="KW-1185">Reference proteome</keyword>
<organism evidence="9 10">
    <name type="scientific">Chryseobacterium caseinilyticum</name>
    <dbReference type="NCBI Taxonomy" id="2771428"/>
    <lineage>
        <taxon>Bacteria</taxon>
        <taxon>Pseudomonadati</taxon>
        <taxon>Bacteroidota</taxon>
        <taxon>Flavobacteriia</taxon>
        <taxon>Flavobacteriales</taxon>
        <taxon>Weeksellaceae</taxon>
        <taxon>Chryseobacterium group</taxon>
        <taxon>Chryseobacterium</taxon>
    </lineage>
</organism>
<feature type="transmembrane region" description="Helical" evidence="7">
    <location>
        <begin position="47"/>
        <end position="67"/>
    </location>
</feature>
<evidence type="ECO:0000313" key="9">
    <source>
        <dbReference type="EMBL" id="MBD8081776.1"/>
    </source>
</evidence>
<feature type="domain" description="YetF C-terminal" evidence="8">
    <location>
        <begin position="96"/>
        <end position="170"/>
    </location>
</feature>
<dbReference type="RefSeq" id="WP_191735500.1">
    <property type="nucleotide sequence ID" value="NZ_JACYFS010000001.1"/>
</dbReference>
<keyword evidence="4 7" id="KW-0812">Transmembrane</keyword>
<comment type="similarity">
    <text evidence="2">Belongs to the UPF0702 family.</text>
</comment>
<evidence type="ECO:0000256" key="1">
    <source>
        <dbReference type="ARBA" id="ARBA00004651"/>
    </source>
</evidence>
<evidence type="ECO:0000256" key="2">
    <source>
        <dbReference type="ARBA" id="ARBA00006448"/>
    </source>
</evidence>
<reference evidence="9 10" key="1">
    <citation type="submission" date="2020-09" db="EMBL/GenBank/DDBJ databases">
        <title>Genome seq and assembly of Chryseobacterium sp.</title>
        <authorList>
            <person name="Chhetri G."/>
        </authorList>
    </citation>
    <scope>NUCLEOTIDE SEQUENCE [LARGE SCALE GENOMIC DNA]</scope>
    <source>
        <strain evidence="9 10">GCR10</strain>
    </source>
</reference>
<evidence type="ECO:0000256" key="4">
    <source>
        <dbReference type="ARBA" id="ARBA00022692"/>
    </source>
</evidence>
<dbReference type="Gene3D" id="3.30.240.20">
    <property type="entry name" value="bsu07140 like domains"/>
    <property type="match status" value="1"/>
</dbReference>
<accession>A0ABR8ZAG9</accession>